<reference evidence="1 2" key="1">
    <citation type="submission" date="2018-05" db="EMBL/GenBank/DDBJ databases">
        <authorList>
            <consortium name="PulseNet: The National Subtyping Network for Foodborne Disease Surveillance"/>
            <person name="Tarr C.L."/>
            <person name="Trees E."/>
            <person name="Katz L.S."/>
            <person name="Carleton-Romer H.A."/>
            <person name="Stroika S."/>
            <person name="Kucerova Z."/>
            <person name="Roache K.F."/>
            <person name="Sabol A.L."/>
            <person name="Besser J."/>
            <person name="Gerner-Smidt P."/>
        </authorList>
    </citation>
    <scope>NUCLEOTIDE SEQUENCE [LARGE SCALE GENOMIC DNA]</scope>
    <source>
        <strain evidence="1 2">D6489</strain>
    </source>
</reference>
<evidence type="ECO:0000313" key="1">
    <source>
        <dbReference type="EMBL" id="EAI3913962.1"/>
    </source>
</evidence>
<dbReference type="AlphaFoldDB" id="A0A5L4NPN9"/>
<dbReference type="Proteomes" id="UP000559808">
    <property type="component" value="Unassembled WGS sequence"/>
</dbReference>
<dbReference type="Pfam" id="PF10670">
    <property type="entry name" value="DUF4198"/>
    <property type="match status" value="1"/>
</dbReference>
<dbReference type="EMBL" id="AABOWU010000004">
    <property type="protein sequence ID" value="EAI3913962.1"/>
    <property type="molecule type" value="Genomic_DNA"/>
</dbReference>
<organism evidence="1 2">
    <name type="scientific">Campylobacter lari</name>
    <dbReference type="NCBI Taxonomy" id="201"/>
    <lineage>
        <taxon>Bacteria</taxon>
        <taxon>Pseudomonadati</taxon>
        <taxon>Campylobacterota</taxon>
        <taxon>Epsilonproteobacteria</taxon>
        <taxon>Campylobacterales</taxon>
        <taxon>Campylobacteraceae</taxon>
        <taxon>Campylobacter</taxon>
    </lineage>
</organism>
<protein>
    <submittedName>
        <fullName evidence="1">DUF4198 domain-containing protein</fullName>
    </submittedName>
</protein>
<gene>
    <name evidence="1" type="ORF">YZ34_02895</name>
</gene>
<comment type="caution">
    <text evidence="1">The sequence shown here is derived from an EMBL/GenBank/DDBJ whole genome shotgun (WGS) entry which is preliminary data.</text>
</comment>
<evidence type="ECO:0000313" key="2">
    <source>
        <dbReference type="Proteomes" id="UP000559808"/>
    </source>
</evidence>
<dbReference type="InterPro" id="IPR019613">
    <property type="entry name" value="DUF4198"/>
</dbReference>
<sequence length="237" mass="26699">MKFSKMVFLSFFIASSALAHQFFPMQTSNGYEVGFWADDHWGQYQPDRVFGISAKDSQGKNLKAGYDYENNKIFIEGKPAVASVNYDFGYYTFTKDGKHYAQKRSDITDITGANEVTQTRKIFKMGKSIFSWDEGSKKPLGLKFEIVPLHNPLTLHEGDKLKLQVLLDGKPVKGVEFEDQNDDIDNIATNEKGIATITLTKPKDGLQIIAANIKLPYNLDRYGDTLQLTATLSFKSK</sequence>
<name>A0A5L4NPN9_CAMLA</name>
<proteinExistence type="predicted"/>
<accession>A0A5L4NPN9</accession>